<sequence>MNHWTEQEALKALKGNVHTNHKHISCYGGFYGLRACSAFDYLCDHCGYQVNDMQVKTSVSE</sequence>
<dbReference type="RefSeq" id="WP_227017287.1">
    <property type="nucleotide sequence ID" value="NZ_JAGSND010000002.1"/>
</dbReference>
<reference evidence="1" key="2">
    <citation type="submission" date="2021-04" db="EMBL/GenBank/DDBJ databases">
        <authorList>
            <person name="Liu J."/>
        </authorList>
    </citation>
    <scope>NUCLEOTIDE SEQUENCE</scope>
    <source>
        <strain evidence="1">BAD-6</strain>
    </source>
</reference>
<protein>
    <submittedName>
        <fullName evidence="1">Uncharacterized protein</fullName>
    </submittedName>
</protein>
<proteinExistence type="predicted"/>
<comment type="caution">
    <text evidence="1">The sequence shown here is derived from an EMBL/GenBank/DDBJ whole genome shotgun (WGS) entry which is preliminary data.</text>
</comment>
<evidence type="ECO:0000313" key="1">
    <source>
        <dbReference type="EMBL" id="MBR0597158.1"/>
    </source>
</evidence>
<accession>A0A8J8B029</accession>
<reference evidence="1" key="1">
    <citation type="submission" date="2021-04" db="EMBL/GenBank/DDBJ databases">
        <title>Sinoanaerobacter chloroacetimidivorans sp. nov., an obligate anaerobic bacterium isolated from anaerobic sludge.</title>
        <authorList>
            <person name="Bao Y."/>
        </authorList>
    </citation>
    <scope>NUCLEOTIDE SEQUENCE</scope>
    <source>
        <strain evidence="1">BAD-6</strain>
    </source>
</reference>
<evidence type="ECO:0000313" key="2">
    <source>
        <dbReference type="Proteomes" id="UP000675664"/>
    </source>
</evidence>
<organism evidence="1 2">
    <name type="scientific">Sinanaerobacter chloroacetimidivorans</name>
    <dbReference type="NCBI Taxonomy" id="2818044"/>
    <lineage>
        <taxon>Bacteria</taxon>
        <taxon>Bacillati</taxon>
        <taxon>Bacillota</taxon>
        <taxon>Clostridia</taxon>
        <taxon>Peptostreptococcales</taxon>
        <taxon>Anaerovoracaceae</taxon>
        <taxon>Sinanaerobacter</taxon>
    </lineage>
</organism>
<name>A0A8J8B029_9FIRM</name>
<dbReference type="Proteomes" id="UP000675664">
    <property type="component" value="Unassembled WGS sequence"/>
</dbReference>
<dbReference type="AlphaFoldDB" id="A0A8J8B029"/>
<keyword evidence="2" id="KW-1185">Reference proteome</keyword>
<gene>
    <name evidence="1" type="ORF">KCX82_04680</name>
</gene>
<dbReference type="EMBL" id="JAGSND010000002">
    <property type="protein sequence ID" value="MBR0597158.1"/>
    <property type="molecule type" value="Genomic_DNA"/>
</dbReference>